<dbReference type="VEuPathDB" id="ToxoDB:cyc_01924"/>
<sequence>MQQGDCKGSSICCRCVSTVSGPADALPGADASGNSDAVPQQSKKPSCSSSNGVVTAASAASSSSPSSYRLRAVACVFIGAVAAAAFEPSLVGALMPVLLALTGGLCAYEGQEKGAVCASHLHDGCNSSGGSISSKGVKYLRLLLLPLLVLLLAAALGFVVGAAIAAAGEIAAFGEPLILQQQHRHVFTVLVQRLRHAKGVLLLRLGRPLELVRRLLLQEQVSSTLGWRAADSSTGSTVLAGSGTRGSSNIAYSRHKAMQVLLWQQGGTEGGLKGAGPLSLQQLLALSPGGELASSFGILLLLPLLLFSLRLLAKCVEVLWLRGPFLRAASRRGPLGSGCRKCSLSSKQAAQECDALNASSKDRSGSKCTGRELCKSEGRLSETGLLLIEESHGKSHGKSHGDSSRGSTDASSTCTRGESSACTTHARSCSGTKCERECITPSLIPWFLCGDLAIPWLGSAVLLLLTRPHPADTEGERQQAGDLVPLLLPFCAVVAVCGAAAGAALLQQILLTVEPGSCASRITREYDSSPSSADTPAESSCLGPSAAGSHAAAMEAVSPALRDVLMLQEQRHLSTSSTPTIASSGSWHESAGPLMLMHAVSLRLPSRAAAAALQLRHALHALERMLLHKAYLQAPGCDVSAEATHKVEALRAAAAPAGTWGAAAVQTLTVPSVFHQLYDATLYPDTGEAVPTAGAVIYSRWIAAAAAAPHSAAAIARASRAAAAPLGTLENLLQPLHPFLAVTQRHLSPKHHEALNAAACTREVLGTHSHYFQTPGALGVSKRSERSAKGHYCLLFAVAGLAEVRFDASPLLRLLGLPAAPWLFSPQGPRQAQQQQRWRQLRLRERDSQKATFLLSVSPSAFVYYKAGPKPPRRHFRGGAMPHHHSQP</sequence>
<evidence type="ECO:0000256" key="1">
    <source>
        <dbReference type="SAM" id="MobiDB-lite"/>
    </source>
</evidence>
<evidence type="ECO:0008006" key="5">
    <source>
        <dbReference type="Google" id="ProtNLM"/>
    </source>
</evidence>
<dbReference type="VEuPathDB" id="ToxoDB:LOC34618847"/>
<keyword evidence="4" id="KW-1185">Reference proteome</keyword>
<dbReference type="Proteomes" id="UP000095192">
    <property type="component" value="Unassembled WGS sequence"/>
</dbReference>
<dbReference type="InParanoid" id="A0A1D3D268"/>
<comment type="caution">
    <text evidence="3">The sequence shown here is derived from an EMBL/GenBank/DDBJ whole genome shotgun (WGS) entry which is preliminary data.</text>
</comment>
<feature type="compositionally biased region" description="Polar residues" evidence="1">
    <location>
        <begin position="528"/>
        <end position="538"/>
    </location>
</feature>
<dbReference type="AlphaFoldDB" id="A0A1D3D268"/>
<feature type="transmembrane region" description="Helical" evidence="2">
    <location>
        <begin position="142"/>
        <end position="167"/>
    </location>
</feature>
<accession>A0A1D3D268</accession>
<organism evidence="3 4">
    <name type="scientific">Cyclospora cayetanensis</name>
    <dbReference type="NCBI Taxonomy" id="88456"/>
    <lineage>
        <taxon>Eukaryota</taxon>
        <taxon>Sar</taxon>
        <taxon>Alveolata</taxon>
        <taxon>Apicomplexa</taxon>
        <taxon>Conoidasida</taxon>
        <taxon>Coccidia</taxon>
        <taxon>Eucoccidiorida</taxon>
        <taxon>Eimeriorina</taxon>
        <taxon>Eimeriidae</taxon>
        <taxon>Cyclospora</taxon>
    </lineage>
</organism>
<reference evidence="3 4" key="1">
    <citation type="journal article" date="2016" name="BMC Genomics">
        <title>Comparative genomics reveals Cyclospora cayetanensis possesses coccidia-like metabolism and invasion components but unique surface antigens.</title>
        <authorList>
            <person name="Liu S."/>
            <person name="Wang L."/>
            <person name="Zheng H."/>
            <person name="Xu Z."/>
            <person name="Roellig D.M."/>
            <person name="Li N."/>
            <person name="Frace M.A."/>
            <person name="Tang K."/>
            <person name="Arrowood M.J."/>
            <person name="Moss D.M."/>
            <person name="Zhang L."/>
            <person name="Feng Y."/>
            <person name="Xiao L."/>
        </authorList>
    </citation>
    <scope>NUCLEOTIDE SEQUENCE [LARGE SCALE GENOMIC DNA]</scope>
    <source>
        <strain evidence="3 4">CHN_HEN01</strain>
    </source>
</reference>
<evidence type="ECO:0000313" key="4">
    <source>
        <dbReference type="Proteomes" id="UP000095192"/>
    </source>
</evidence>
<dbReference type="EMBL" id="JROU02001057">
    <property type="protein sequence ID" value="OEH77551.1"/>
    <property type="molecule type" value="Genomic_DNA"/>
</dbReference>
<name>A0A1D3D268_9EIME</name>
<keyword evidence="2" id="KW-1133">Transmembrane helix</keyword>
<proteinExistence type="predicted"/>
<feature type="compositionally biased region" description="Basic and acidic residues" evidence="1">
    <location>
        <begin position="392"/>
        <end position="403"/>
    </location>
</feature>
<feature type="compositionally biased region" description="Polar residues" evidence="1">
    <location>
        <begin position="408"/>
        <end position="418"/>
    </location>
</feature>
<gene>
    <name evidence="3" type="ORF">cyc_01924</name>
</gene>
<protein>
    <recommendedName>
        <fullName evidence="5">Transmembrane protein</fullName>
    </recommendedName>
</protein>
<evidence type="ECO:0000256" key="2">
    <source>
        <dbReference type="SAM" id="Phobius"/>
    </source>
</evidence>
<evidence type="ECO:0000313" key="3">
    <source>
        <dbReference type="EMBL" id="OEH77551.1"/>
    </source>
</evidence>
<feature type="region of interest" description="Disordered" evidence="1">
    <location>
        <begin position="524"/>
        <end position="544"/>
    </location>
</feature>
<feature type="compositionally biased region" description="Low complexity" evidence="1">
    <location>
        <begin position="39"/>
        <end position="49"/>
    </location>
</feature>
<keyword evidence="2" id="KW-0812">Transmembrane</keyword>
<feature type="region of interest" description="Disordered" evidence="1">
    <location>
        <begin position="392"/>
        <end position="418"/>
    </location>
</feature>
<feature type="region of interest" description="Disordered" evidence="1">
    <location>
        <begin position="28"/>
        <end position="49"/>
    </location>
</feature>
<keyword evidence="2" id="KW-0472">Membrane</keyword>